<dbReference type="SUPFAM" id="SSF51182">
    <property type="entry name" value="RmlC-like cupins"/>
    <property type="match status" value="1"/>
</dbReference>
<evidence type="ECO:0000256" key="1">
    <source>
        <dbReference type="ARBA" id="ARBA00022723"/>
    </source>
</evidence>
<keyword evidence="1" id="KW-0479">Metal-binding</keyword>
<dbReference type="Gene3D" id="2.60.120.10">
    <property type="entry name" value="Jelly Rolls"/>
    <property type="match status" value="1"/>
</dbReference>
<sequence>MDILNIKELEQQGNEAYSMHTIFEEKQSEMTVKVGHVVIRPGETVPLSGVSKHEENEYSVIVKGSLVTEIDGKQYRVSAGQATYIPKGEEHIAVNDGKEDCELVFVMVG</sequence>
<dbReference type="InterPro" id="IPR013096">
    <property type="entry name" value="Cupin_2"/>
</dbReference>
<evidence type="ECO:0000313" key="4">
    <source>
        <dbReference type="Proteomes" id="UP000043699"/>
    </source>
</evidence>
<evidence type="ECO:0000259" key="2">
    <source>
        <dbReference type="Pfam" id="PF07883"/>
    </source>
</evidence>
<dbReference type="RefSeq" id="WP_110925655.1">
    <property type="nucleotide sequence ID" value="NZ_CCXS01000001.1"/>
</dbReference>
<proteinExistence type="predicted"/>
<dbReference type="EMBL" id="CCXS01000001">
    <property type="protein sequence ID" value="CEG23875.1"/>
    <property type="molecule type" value="Genomic_DNA"/>
</dbReference>
<dbReference type="InterPro" id="IPR051610">
    <property type="entry name" value="GPI/OXD"/>
</dbReference>
<dbReference type="InterPro" id="IPR014710">
    <property type="entry name" value="RmlC-like_jellyroll"/>
</dbReference>
<protein>
    <submittedName>
        <fullName evidence="3">Alginate biosynthesis protein AlgA</fullName>
    </submittedName>
</protein>
<evidence type="ECO:0000313" key="3">
    <source>
        <dbReference type="EMBL" id="CEG23875.1"/>
    </source>
</evidence>
<dbReference type="OrthoDB" id="25744at2"/>
<reference evidence="3 4" key="1">
    <citation type="submission" date="2014-09" db="EMBL/GenBank/DDBJ databases">
        <authorList>
            <person name="Urmite Genomes Urmite Genomes"/>
        </authorList>
    </citation>
    <scope>NUCLEOTIDE SEQUENCE [LARGE SCALE GENOMIC DNA]</scope>
    <source>
        <strain evidence="3 4">ES2</strain>
    </source>
</reference>
<dbReference type="PANTHER" id="PTHR35848">
    <property type="entry name" value="OXALATE-BINDING PROTEIN"/>
    <property type="match status" value="1"/>
</dbReference>
<organism evidence="3 4">
    <name type="scientific">Planococcus massiliensis</name>
    <dbReference type="NCBI Taxonomy" id="1499687"/>
    <lineage>
        <taxon>Bacteria</taxon>
        <taxon>Bacillati</taxon>
        <taxon>Bacillota</taxon>
        <taxon>Bacilli</taxon>
        <taxon>Bacillales</taxon>
        <taxon>Caryophanaceae</taxon>
        <taxon>Planococcus</taxon>
    </lineage>
</organism>
<feature type="domain" description="Cupin type-2" evidence="2">
    <location>
        <begin position="36"/>
        <end position="106"/>
    </location>
</feature>
<accession>A0A098EQ02</accession>
<dbReference type="PANTHER" id="PTHR35848:SF6">
    <property type="entry name" value="CUPIN TYPE-2 DOMAIN-CONTAINING PROTEIN"/>
    <property type="match status" value="1"/>
</dbReference>
<dbReference type="InterPro" id="IPR011051">
    <property type="entry name" value="RmlC_Cupin_sf"/>
</dbReference>
<dbReference type="AlphaFoldDB" id="A0A098EQ02"/>
<dbReference type="GO" id="GO:0046872">
    <property type="term" value="F:metal ion binding"/>
    <property type="evidence" value="ECO:0007669"/>
    <property type="project" value="UniProtKB-KW"/>
</dbReference>
<dbReference type="Pfam" id="PF07883">
    <property type="entry name" value="Cupin_2"/>
    <property type="match status" value="1"/>
</dbReference>
<dbReference type="STRING" id="1499687.BN1080_02882"/>
<dbReference type="Proteomes" id="UP000043699">
    <property type="component" value="Unassembled WGS sequence"/>
</dbReference>
<gene>
    <name evidence="3" type="primary">algA_2</name>
    <name evidence="3" type="ORF">BN1080_02882</name>
</gene>
<keyword evidence="4" id="KW-1185">Reference proteome</keyword>
<name>A0A098EQ02_9BACL</name>